<dbReference type="EMBL" id="FNCP01000010">
    <property type="protein sequence ID" value="SDH12022.1"/>
    <property type="molecule type" value="Genomic_DNA"/>
</dbReference>
<dbReference type="Proteomes" id="UP000198656">
    <property type="component" value="Unassembled WGS sequence"/>
</dbReference>
<gene>
    <name evidence="1" type="ORF">SAMN05443529_1102</name>
</gene>
<evidence type="ECO:0000313" key="2">
    <source>
        <dbReference type="Proteomes" id="UP000198656"/>
    </source>
</evidence>
<evidence type="ECO:0000313" key="1">
    <source>
        <dbReference type="EMBL" id="SDH12022.1"/>
    </source>
</evidence>
<sequence length="45" mass="5169">MRFQPLRPWINGFNSVTPEIFYGQKDPDLSKEAFIALDVCVALLK</sequence>
<proteinExistence type="predicted"/>
<keyword evidence="2" id="KW-1185">Reference proteome</keyword>
<dbReference type="STRING" id="1121419.SAMN05443529_1102"/>
<reference evidence="2" key="1">
    <citation type="submission" date="2016-10" db="EMBL/GenBank/DDBJ databases">
        <authorList>
            <person name="Varghese N."/>
            <person name="Submissions S."/>
        </authorList>
    </citation>
    <scope>NUCLEOTIDE SEQUENCE [LARGE SCALE GENOMIC DNA]</scope>
    <source>
        <strain evidence="2">DSM 8344</strain>
    </source>
</reference>
<name>A0A1G7ZTI4_9FIRM</name>
<dbReference type="AlphaFoldDB" id="A0A1G7ZTI4"/>
<accession>A0A1G7ZTI4</accession>
<protein>
    <submittedName>
        <fullName evidence="1">Uncharacterized protein</fullName>
    </submittedName>
</protein>
<organism evidence="1 2">
    <name type="scientific">Desulfosporosinus hippei DSM 8344</name>
    <dbReference type="NCBI Taxonomy" id="1121419"/>
    <lineage>
        <taxon>Bacteria</taxon>
        <taxon>Bacillati</taxon>
        <taxon>Bacillota</taxon>
        <taxon>Clostridia</taxon>
        <taxon>Eubacteriales</taxon>
        <taxon>Desulfitobacteriaceae</taxon>
        <taxon>Desulfosporosinus</taxon>
    </lineage>
</organism>